<proteinExistence type="predicted"/>
<keyword evidence="1" id="KW-0472">Membrane</keyword>
<feature type="transmembrane region" description="Helical" evidence="1">
    <location>
        <begin position="38"/>
        <end position="60"/>
    </location>
</feature>
<dbReference type="Pfam" id="PF09527">
    <property type="entry name" value="ATPase_gene1"/>
    <property type="match status" value="1"/>
</dbReference>
<keyword evidence="3" id="KW-1185">Reference proteome</keyword>
<dbReference type="Proteomes" id="UP000247476">
    <property type="component" value="Unassembled WGS sequence"/>
</dbReference>
<keyword evidence="1" id="KW-1133">Transmembrane helix</keyword>
<accession>A0A2V5KKK7</accession>
<keyword evidence="1" id="KW-0812">Transmembrane</keyword>
<name>A0A2V5KKK7_9BACL</name>
<gene>
    <name evidence="2" type="ORF">DLM86_25900</name>
</gene>
<dbReference type="AlphaFoldDB" id="A0A2V5KKK7"/>
<dbReference type="InterPro" id="IPR032820">
    <property type="entry name" value="ATPase_put"/>
</dbReference>
<evidence type="ECO:0000256" key="1">
    <source>
        <dbReference type="SAM" id="Phobius"/>
    </source>
</evidence>
<evidence type="ECO:0008006" key="4">
    <source>
        <dbReference type="Google" id="ProtNLM"/>
    </source>
</evidence>
<evidence type="ECO:0000313" key="2">
    <source>
        <dbReference type="EMBL" id="PYI51127.1"/>
    </source>
</evidence>
<organism evidence="2 3">
    <name type="scientific">Paenibacillus flagellatus</name>
    <dbReference type="NCBI Taxonomy" id="2211139"/>
    <lineage>
        <taxon>Bacteria</taxon>
        <taxon>Bacillati</taxon>
        <taxon>Bacillota</taxon>
        <taxon>Bacilli</taxon>
        <taxon>Bacillales</taxon>
        <taxon>Paenibacillaceae</taxon>
        <taxon>Paenibacillus</taxon>
    </lineage>
</organism>
<reference evidence="2 3" key="1">
    <citation type="submission" date="2018-05" db="EMBL/GenBank/DDBJ databases">
        <title>Paenibacillus flagellatus sp. nov., isolated from selenium mineral soil.</title>
        <authorList>
            <person name="Dai X."/>
        </authorList>
    </citation>
    <scope>NUCLEOTIDE SEQUENCE [LARGE SCALE GENOMIC DNA]</scope>
    <source>
        <strain evidence="2 3">DXL2</strain>
    </source>
</reference>
<protein>
    <recommendedName>
        <fullName evidence="4">AtpZ/AtpI family protein</fullName>
    </recommendedName>
</protein>
<evidence type="ECO:0000313" key="3">
    <source>
        <dbReference type="Proteomes" id="UP000247476"/>
    </source>
</evidence>
<sequence>MFDIKEIDKRSTASIQLVRISRRSCMQNRKSENNPWRAAGMAGAAGVDLAVCILLGYLGGKWLSDRMGGEKIVVAIGALIGLFAGIASVIVLIRYFLKDSK</sequence>
<feature type="transmembrane region" description="Helical" evidence="1">
    <location>
        <begin position="72"/>
        <end position="97"/>
    </location>
</feature>
<dbReference type="EMBL" id="QJVJ01000014">
    <property type="protein sequence ID" value="PYI51127.1"/>
    <property type="molecule type" value="Genomic_DNA"/>
</dbReference>
<comment type="caution">
    <text evidence="2">The sequence shown here is derived from an EMBL/GenBank/DDBJ whole genome shotgun (WGS) entry which is preliminary data.</text>
</comment>